<dbReference type="AlphaFoldDB" id="A0AAV1USY6"/>
<evidence type="ECO:0000313" key="3">
    <source>
        <dbReference type="Proteomes" id="UP001162060"/>
    </source>
</evidence>
<reference evidence="2" key="1">
    <citation type="submission" date="2024-01" db="EMBL/GenBank/DDBJ databases">
        <authorList>
            <person name="Webb A."/>
        </authorList>
    </citation>
    <scope>NUCLEOTIDE SEQUENCE</scope>
    <source>
        <strain evidence="2">Pm1</strain>
    </source>
</reference>
<dbReference type="Proteomes" id="UP001162060">
    <property type="component" value="Unassembled WGS sequence"/>
</dbReference>
<evidence type="ECO:0000313" key="2">
    <source>
        <dbReference type="EMBL" id="CAK7937879.1"/>
    </source>
</evidence>
<sequence>MDMVAAGTPDPARGSDQLDVQVLNLLTEQLQDDLDLERTRRYGLQDLVRDNYNYLTHDRSDDRAAFAFAQLENERSTRSLRIELAVARQGIDQLREQVASLVYQTGSLKRDHSKVVKVKDGGDTSEQASDQSKKWY</sequence>
<protein>
    <submittedName>
        <fullName evidence="2">Uncharacterized protein</fullName>
    </submittedName>
</protein>
<name>A0AAV1USY6_9STRA</name>
<feature type="region of interest" description="Disordered" evidence="1">
    <location>
        <begin position="113"/>
        <end position="136"/>
    </location>
</feature>
<feature type="compositionally biased region" description="Basic and acidic residues" evidence="1">
    <location>
        <begin position="113"/>
        <end position="122"/>
    </location>
</feature>
<gene>
    <name evidence="2" type="ORF">PM001_LOCUS23029</name>
</gene>
<dbReference type="EMBL" id="CAKLBY020000228">
    <property type="protein sequence ID" value="CAK7937879.1"/>
    <property type="molecule type" value="Genomic_DNA"/>
</dbReference>
<organism evidence="2 3">
    <name type="scientific">Peronospora matthiolae</name>
    <dbReference type="NCBI Taxonomy" id="2874970"/>
    <lineage>
        <taxon>Eukaryota</taxon>
        <taxon>Sar</taxon>
        <taxon>Stramenopiles</taxon>
        <taxon>Oomycota</taxon>
        <taxon>Peronosporomycetes</taxon>
        <taxon>Peronosporales</taxon>
        <taxon>Peronosporaceae</taxon>
        <taxon>Peronospora</taxon>
    </lineage>
</organism>
<proteinExistence type="predicted"/>
<evidence type="ECO:0000256" key="1">
    <source>
        <dbReference type="SAM" id="MobiDB-lite"/>
    </source>
</evidence>
<comment type="caution">
    <text evidence="2">The sequence shown here is derived from an EMBL/GenBank/DDBJ whole genome shotgun (WGS) entry which is preliminary data.</text>
</comment>
<accession>A0AAV1USY6</accession>